<dbReference type="RefSeq" id="WP_154533631.1">
    <property type="nucleotide sequence ID" value="NZ_VUNG01000008.1"/>
</dbReference>
<comment type="similarity">
    <text evidence="2">Belongs to the SusD family.</text>
</comment>
<dbReference type="EMBL" id="VUNG01000008">
    <property type="protein sequence ID" value="MST84050.1"/>
    <property type="molecule type" value="Genomic_DNA"/>
</dbReference>
<reference evidence="7 8" key="1">
    <citation type="submission" date="2019-08" db="EMBL/GenBank/DDBJ databases">
        <title>In-depth cultivation of the pig gut microbiome towards novel bacterial diversity and tailored functional studies.</title>
        <authorList>
            <person name="Wylensek D."/>
            <person name="Hitch T.C.A."/>
            <person name="Clavel T."/>
        </authorList>
    </citation>
    <scope>NUCLEOTIDE SEQUENCE [LARGE SCALE GENOMIC DNA]</scope>
    <source>
        <strain evidence="7 8">LKV-178-WT-2A</strain>
    </source>
</reference>
<comment type="subcellular location">
    <subcellularLocation>
        <location evidence="1">Cell outer membrane</location>
    </subcellularLocation>
</comment>
<protein>
    <submittedName>
        <fullName evidence="7">RagB/SusD family nutrient uptake outer membrane protein</fullName>
    </submittedName>
</protein>
<proteinExistence type="inferred from homology"/>
<evidence type="ECO:0000256" key="3">
    <source>
        <dbReference type="ARBA" id="ARBA00022729"/>
    </source>
</evidence>
<evidence type="ECO:0000313" key="8">
    <source>
        <dbReference type="Proteomes" id="UP000438914"/>
    </source>
</evidence>
<sequence>MVTYESMNSADWRKDTWIAPEDAGKEESASKYNTILTPANFANLAGYTGLKFKPGNNNKDDYTVGAAVSIPLMRVEEMYFIDAEATAHVSGLAAGKKLLEDFMNTYRCNTTAENAKPYTSTSEDLWNLANEIVRQKRIEFWGEGLTYFDYKRLKIGIRTNYDGTNHPKAYRFNFSNGYVAPRMNFCFSNSETQYNSSIINNPDPSGVESAANK</sequence>
<comment type="caution">
    <text evidence="7">The sequence shown here is derived from an EMBL/GenBank/DDBJ whole genome shotgun (WGS) entry which is preliminary data.</text>
</comment>
<evidence type="ECO:0000256" key="4">
    <source>
        <dbReference type="ARBA" id="ARBA00023136"/>
    </source>
</evidence>
<keyword evidence="4" id="KW-0472">Membrane</keyword>
<dbReference type="GO" id="GO:0009279">
    <property type="term" value="C:cell outer membrane"/>
    <property type="evidence" value="ECO:0007669"/>
    <property type="project" value="UniProtKB-SubCell"/>
</dbReference>
<dbReference type="AlphaFoldDB" id="A0A7K0KF54"/>
<feature type="domain" description="RagB/SusD" evidence="6">
    <location>
        <begin position="20"/>
        <end position="176"/>
    </location>
</feature>
<name>A0A7K0KF54_9BACT</name>
<organism evidence="7 8">
    <name type="scientific">Hallella mizrahii</name>
    <dbReference type="NCBI Taxonomy" id="2606637"/>
    <lineage>
        <taxon>Bacteria</taxon>
        <taxon>Pseudomonadati</taxon>
        <taxon>Bacteroidota</taxon>
        <taxon>Bacteroidia</taxon>
        <taxon>Bacteroidales</taxon>
        <taxon>Prevotellaceae</taxon>
        <taxon>Hallella</taxon>
    </lineage>
</organism>
<keyword evidence="3" id="KW-0732">Signal</keyword>
<accession>A0A7K0KF54</accession>
<evidence type="ECO:0000313" key="7">
    <source>
        <dbReference type="EMBL" id="MST84050.1"/>
    </source>
</evidence>
<keyword evidence="8" id="KW-1185">Reference proteome</keyword>
<dbReference type="InterPro" id="IPR011990">
    <property type="entry name" value="TPR-like_helical_dom_sf"/>
</dbReference>
<dbReference type="Proteomes" id="UP000438914">
    <property type="component" value="Unassembled WGS sequence"/>
</dbReference>
<keyword evidence="5" id="KW-0998">Cell outer membrane</keyword>
<evidence type="ECO:0000256" key="1">
    <source>
        <dbReference type="ARBA" id="ARBA00004442"/>
    </source>
</evidence>
<dbReference type="InterPro" id="IPR012944">
    <property type="entry name" value="SusD_RagB_dom"/>
</dbReference>
<gene>
    <name evidence="7" type="ORF">FYJ73_05115</name>
</gene>
<evidence type="ECO:0000256" key="2">
    <source>
        <dbReference type="ARBA" id="ARBA00006275"/>
    </source>
</evidence>
<dbReference type="SUPFAM" id="SSF48452">
    <property type="entry name" value="TPR-like"/>
    <property type="match status" value="1"/>
</dbReference>
<dbReference type="Gene3D" id="1.25.40.390">
    <property type="match status" value="1"/>
</dbReference>
<evidence type="ECO:0000259" key="6">
    <source>
        <dbReference type="Pfam" id="PF07980"/>
    </source>
</evidence>
<evidence type="ECO:0000256" key="5">
    <source>
        <dbReference type="ARBA" id="ARBA00023237"/>
    </source>
</evidence>
<dbReference type="Pfam" id="PF07980">
    <property type="entry name" value="SusD_RagB"/>
    <property type="match status" value="1"/>
</dbReference>